<dbReference type="RefSeq" id="WP_159527826.1">
    <property type="nucleotide sequence ID" value="NZ_WUUU01000314.1"/>
</dbReference>
<keyword evidence="6" id="KW-0812">Transmembrane</keyword>
<comment type="function">
    <text evidence="5">Flagellin is the subunit protein which polymerizes to form the filaments of archaeal flagella.</text>
</comment>
<gene>
    <name evidence="7" type="ORF">GRX66_18785</name>
</gene>
<dbReference type="Pfam" id="PF01917">
    <property type="entry name" value="Flagellin_arch-type"/>
    <property type="match status" value="1"/>
</dbReference>
<dbReference type="OrthoDB" id="102632at2157"/>
<evidence type="ECO:0000256" key="6">
    <source>
        <dbReference type="SAM" id="Phobius"/>
    </source>
</evidence>
<organism evidence="7 8">
    <name type="scientific">Halobacterium bonnevillei</name>
    <dbReference type="NCBI Taxonomy" id="2692200"/>
    <lineage>
        <taxon>Archaea</taxon>
        <taxon>Methanobacteriati</taxon>
        <taxon>Methanobacteriota</taxon>
        <taxon>Stenosarchaea group</taxon>
        <taxon>Halobacteria</taxon>
        <taxon>Halobacteriales</taxon>
        <taxon>Halobacteriaceae</taxon>
        <taxon>Halobacterium</taxon>
    </lineage>
</organism>
<evidence type="ECO:0000313" key="8">
    <source>
        <dbReference type="Proteomes" id="UP000471521"/>
    </source>
</evidence>
<sequence>MFEFINDEEERGQVGIGTLIVFIAMVLVAAIAAGVLINTAGVLQTQAEDTGQDSTDQVANNINVIGAVGDVANASATDTAIVNASNNISDFDTELTDSEVYTLRLTTQKSPGAGDIDLSGLSIQYVGGESFANVIHHTEAEAPAINASSKLDDPWVKGEGTAAYFVQAITAETEEDTVMTSESDRYEVIIPLQQVYNESTGDGAAGESIQSIETTENDGYDNSELQLLQEGENVELTITTPAGSQRYVNLQVPDSLIGDGGSSVQL</sequence>
<comment type="caution">
    <text evidence="7">The sequence shown here is derived from an EMBL/GenBank/DDBJ whole genome shotgun (WGS) entry which is preliminary data.</text>
</comment>
<dbReference type="PANTHER" id="PTHR35903">
    <property type="entry name" value="FLAGELLIN B1"/>
    <property type="match status" value="1"/>
</dbReference>
<reference evidence="7 8" key="1">
    <citation type="submission" date="2019-12" db="EMBL/GenBank/DDBJ databases">
        <title>Isolation and characterization of three novel carbon monoxide-oxidizing members of Halobacteria from salione crusts and soils.</title>
        <authorList>
            <person name="Myers M.R."/>
            <person name="King G.M."/>
        </authorList>
    </citation>
    <scope>NUCLEOTIDE SEQUENCE [LARGE SCALE GENOMIC DNA]</scope>
    <source>
        <strain evidence="7 8">PCN9</strain>
    </source>
</reference>
<dbReference type="GO" id="GO:0005198">
    <property type="term" value="F:structural molecule activity"/>
    <property type="evidence" value="ECO:0007669"/>
    <property type="project" value="InterPro"/>
</dbReference>
<dbReference type="GO" id="GO:0097588">
    <property type="term" value="P:archaeal or bacterial-type flagellum-dependent cell motility"/>
    <property type="evidence" value="ECO:0007669"/>
    <property type="project" value="InterPro"/>
</dbReference>
<keyword evidence="8" id="KW-1185">Reference proteome</keyword>
<evidence type="ECO:0000256" key="3">
    <source>
        <dbReference type="ARBA" id="ARBA00022440"/>
    </source>
</evidence>
<dbReference type="PANTHER" id="PTHR35903:SF1">
    <property type="entry name" value="FLAGELLIN B1"/>
    <property type="match status" value="1"/>
</dbReference>
<feature type="transmembrane region" description="Helical" evidence="6">
    <location>
        <begin position="12"/>
        <end position="37"/>
    </location>
</feature>
<keyword evidence="6" id="KW-0472">Membrane</keyword>
<dbReference type="NCBIfam" id="TIGR02537">
    <property type="entry name" value="arch_flag_Nterm"/>
    <property type="match status" value="1"/>
</dbReference>
<keyword evidence="4" id="KW-0325">Glycoprotein</keyword>
<evidence type="ECO:0000313" key="7">
    <source>
        <dbReference type="EMBL" id="MXR22524.1"/>
    </source>
</evidence>
<keyword evidence="3 5" id="KW-0974">Archaeal flagellum</keyword>
<dbReference type="AlphaFoldDB" id="A0A6B0SL39"/>
<proteinExistence type="inferred from homology"/>
<keyword evidence="6" id="KW-1133">Transmembrane helix</keyword>
<dbReference type="InterPro" id="IPR013373">
    <property type="entry name" value="Flagellin/pilin_N_arc"/>
</dbReference>
<comment type="similarity">
    <text evidence="2 5">Belongs to the archaeal flagellin family.</text>
</comment>
<evidence type="ECO:0000256" key="5">
    <source>
        <dbReference type="RuleBase" id="RU361282"/>
    </source>
</evidence>
<dbReference type="GO" id="GO:0097589">
    <property type="term" value="C:archaeal-type flagellum"/>
    <property type="evidence" value="ECO:0007669"/>
    <property type="project" value="UniProtKB-SubCell"/>
</dbReference>
<evidence type="ECO:0000256" key="4">
    <source>
        <dbReference type="ARBA" id="ARBA00023180"/>
    </source>
</evidence>
<dbReference type="EMBL" id="WUUU01000314">
    <property type="protein sequence ID" value="MXR22524.1"/>
    <property type="molecule type" value="Genomic_DNA"/>
</dbReference>
<evidence type="ECO:0000256" key="2">
    <source>
        <dbReference type="ARBA" id="ARBA00010256"/>
    </source>
</evidence>
<evidence type="ECO:0000256" key="1">
    <source>
        <dbReference type="ARBA" id="ARBA00004618"/>
    </source>
</evidence>
<accession>A0A6B0SL39</accession>
<protein>
    <recommendedName>
        <fullName evidence="5">Flagellin</fullName>
    </recommendedName>
</protein>
<dbReference type="Proteomes" id="UP000471521">
    <property type="component" value="Unassembled WGS sequence"/>
</dbReference>
<comment type="subcellular location">
    <subcellularLocation>
        <location evidence="1 5">Archaeal flagellum</location>
    </subcellularLocation>
</comment>
<dbReference type="InterPro" id="IPR002774">
    <property type="entry name" value="Flagellin_arc-type"/>
</dbReference>
<name>A0A6B0SL39_9EURY</name>